<dbReference type="GO" id="GO:0005886">
    <property type="term" value="C:plasma membrane"/>
    <property type="evidence" value="ECO:0007669"/>
    <property type="project" value="UniProtKB-SubCell"/>
</dbReference>
<proteinExistence type="predicted"/>
<dbReference type="InterPro" id="IPR050833">
    <property type="entry name" value="Poly_Biosynth_Transport"/>
</dbReference>
<evidence type="ECO:0000256" key="4">
    <source>
        <dbReference type="ARBA" id="ARBA00022989"/>
    </source>
</evidence>
<protein>
    <submittedName>
        <fullName evidence="7">Oligosaccharide flippase family protein</fullName>
    </submittedName>
</protein>
<feature type="transmembrane region" description="Helical" evidence="6">
    <location>
        <begin position="12"/>
        <end position="30"/>
    </location>
</feature>
<dbReference type="Pfam" id="PF01943">
    <property type="entry name" value="Polysacc_synt"/>
    <property type="match status" value="1"/>
</dbReference>
<keyword evidence="4 6" id="KW-1133">Transmembrane helix</keyword>
<dbReference type="InterPro" id="IPR002797">
    <property type="entry name" value="Polysacc_synth"/>
</dbReference>
<feature type="transmembrane region" description="Helical" evidence="6">
    <location>
        <begin position="346"/>
        <end position="366"/>
    </location>
</feature>
<feature type="transmembrane region" description="Helical" evidence="6">
    <location>
        <begin position="316"/>
        <end position="334"/>
    </location>
</feature>
<keyword evidence="2" id="KW-1003">Cell membrane</keyword>
<organism evidence="8">
    <name type="scientific">Serratia marcescens</name>
    <dbReference type="NCBI Taxonomy" id="615"/>
    <lineage>
        <taxon>Bacteria</taxon>
        <taxon>Pseudomonadati</taxon>
        <taxon>Pseudomonadota</taxon>
        <taxon>Gammaproteobacteria</taxon>
        <taxon>Enterobacterales</taxon>
        <taxon>Yersiniaceae</taxon>
        <taxon>Serratia</taxon>
    </lineage>
</organism>
<feature type="transmembrane region" description="Helical" evidence="6">
    <location>
        <begin position="36"/>
        <end position="55"/>
    </location>
</feature>
<evidence type="ECO:0000313" key="8">
    <source>
        <dbReference type="EMBL" id="POP16629.1"/>
    </source>
</evidence>
<reference evidence="8" key="1">
    <citation type="submission" date="2018-01" db="EMBL/GenBank/DDBJ databases">
        <title>The opportunistic pathogen Serratia marcescens is an overlooked threat to honeybees.</title>
        <authorList>
            <person name="Raymann K."/>
            <person name="Shaffer Z."/>
            <person name="Coon K."/>
            <person name="Salisbury S."/>
            <person name="Moran N.A."/>
        </authorList>
    </citation>
    <scope>NUCLEOTIDE SEQUENCE [LARGE SCALE GENOMIC DNA]</scope>
    <source>
        <strain evidence="8">KZ19</strain>
    </source>
</reference>
<reference evidence="7 9" key="3">
    <citation type="submission" date="2024-07" db="EMBL/GenBank/DDBJ databases">
        <authorList>
            <person name="Raymann K."/>
        </authorList>
    </citation>
    <scope>NUCLEOTIDE SEQUENCE [LARGE SCALE GENOMIC DNA]</scope>
    <source>
        <strain evidence="7 9">KZ19</strain>
    </source>
</reference>
<feature type="transmembrane region" description="Helical" evidence="6">
    <location>
        <begin position="162"/>
        <end position="180"/>
    </location>
</feature>
<feature type="transmembrane region" description="Helical" evidence="6">
    <location>
        <begin position="281"/>
        <end position="304"/>
    </location>
</feature>
<evidence type="ECO:0000256" key="5">
    <source>
        <dbReference type="ARBA" id="ARBA00023136"/>
    </source>
</evidence>
<evidence type="ECO:0000256" key="1">
    <source>
        <dbReference type="ARBA" id="ARBA00004651"/>
    </source>
</evidence>
<feature type="transmembrane region" description="Helical" evidence="6">
    <location>
        <begin position="372"/>
        <end position="394"/>
    </location>
</feature>
<evidence type="ECO:0000256" key="6">
    <source>
        <dbReference type="SAM" id="Phobius"/>
    </source>
</evidence>
<feature type="transmembrane region" description="Helical" evidence="6">
    <location>
        <begin position="134"/>
        <end position="156"/>
    </location>
</feature>
<accession>A0AAP8TWF1</accession>
<dbReference type="EMBL" id="PQGI02000002">
    <property type="protein sequence ID" value="MEX3187952.1"/>
    <property type="molecule type" value="Genomic_DNA"/>
</dbReference>
<dbReference type="Proteomes" id="UP000237365">
    <property type="component" value="Unassembled WGS sequence"/>
</dbReference>
<sequence length="404" mass="44843">MKGSIVNIVCQFVKLGFQFLYFTIAAKMLGADKFGLWASVSALCNILSPLIILGIGPCIIKVHASDKDFSLFRSYYYLGALLLAIGTLVLTPVAALLYKTNYSTVALVLIAELFVFRQIELLSQMYLAKGNKLAFSLFPVAFIVFKLLIVFVIFWWGGSDDFIYVNFISSLVFILPVMCWEELRSVKSNLKLQFQKAIHMMREAVYFSLATTAKTVYTDSDKVILGAANNLRDVANYNIAYKLISLVFVPVSAVLSIQAPTLYHLGSLENKAALREKIKRLIALCVAMSSLIGIGIIIFLPIILSFFGDEYANAKNMVYLLLPAPIIMSIHYVFADGITAMGYQKLRAYMSIITAVLNAVLGLVFIPMYGVAGAVGITLFSETLLLVLFSSVYMSKLKKKYVEH</sequence>
<dbReference type="PANTHER" id="PTHR30250:SF11">
    <property type="entry name" value="O-ANTIGEN TRANSPORTER-RELATED"/>
    <property type="match status" value="1"/>
</dbReference>
<evidence type="ECO:0000256" key="3">
    <source>
        <dbReference type="ARBA" id="ARBA00022692"/>
    </source>
</evidence>
<dbReference type="PANTHER" id="PTHR30250">
    <property type="entry name" value="PST FAMILY PREDICTED COLANIC ACID TRANSPORTER"/>
    <property type="match status" value="1"/>
</dbReference>
<comment type="caution">
    <text evidence="8">The sequence shown here is derived from an EMBL/GenBank/DDBJ whole genome shotgun (WGS) entry which is preliminary data.</text>
</comment>
<keyword evidence="5 6" id="KW-0472">Membrane</keyword>
<evidence type="ECO:0000313" key="7">
    <source>
        <dbReference type="EMBL" id="MEX3187952.1"/>
    </source>
</evidence>
<evidence type="ECO:0000256" key="2">
    <source>
        <dbReference type="ARBA" id="ARBA00022475"/>
    </source>
</evidence>
<reference evidence="7 9" key="2">
    <citation type="submission" date="2024-07" db="EMBL/GenBank/DDBJ databases">
        <title>Making a pathogen? Evaluating the impact of protist predation on the evolution of virulence in Serratia marcescens.</title>
        <authorList>
            <person name="Hopkins H."/>
            <person name="Lopezguerra C."/>
            <person name="Lau M.-J."/>
        </authorList>
    </citation>
    <scope>NUCLEOTIDE SEQUENCE [LARGE SCALE GENOMIC DNA]</scope>
    <source>
        <strain evidence="7 9">KZ19</strain>
    </source>
</reference>
<feature type="transmembrane region" description="Helical" evidence="6">
    <location>
        <begin position="75"/>
        <end position="98"/>
    </location>
</feature>
<name>A0AAP8TWF1_SERMA</name>
<evidence type="ECO:0000313" key="9">
    <source>
        <dbReference type="Proteomes" id="UP000237365"/>
    </source>
</evidence>
<dbReference type="RefSeq" id="WP_071991637.1">
    <property type="nucleotide sequence ID" value="NZ_CAMKJB010000001.1"/>
</dbReference>
<keyword evidence="3 6" id="KW-0812">Transmembrane</keyword>
<dbReference type="AlphaFoldDB" id="A0AAP8TWF1"/>
<gene>
    <name evidence="7" type="ORF">C3R40_015130</name>
    <name evidence="8" type="ORF">C3R40_12885</name>
</gene>
<comment type="subcellular location">
    <subcellularLocation>
        <location evidence="1">Cell membrane</location>
        <topology evidence="1">Multi-pass membrane protein</topology>
    </subcellularLocation>
</comment>
<dbReference type="EMBL" id="PQGI01000009">
    <property type="protein sequence ID" value="POP16629.1"/>
    <property type="molecule type" value="Genomic_DNA"/>
</dbReference>